<sequence length="68" mass="7308">MASTAGRSSVVSTSDGPTIGLDRGGQQVPQPRLTLGGPVGLTDDDKQRVYRGDKQGCYRDQQWEDPSD</sequence>
<proteinExistence type="predicted"/>
<dbReference type="Proteomes" id="UP001283361">
    <property type="component" value="Unassembled WGS sequence"/>
</dbReference>
<gene>
    <name evidence="2" type="ORF">RRG08_025953</name>
</gene>
<dbReference type="EMBL" id="JAWDGP010004021">
    <property type="protein sequence ID" value="KAK3768709.1"/>
    <property type="molecule type" value="Genomic_DNA"/>
</dbReference>
<evidence type="ECO:0000313" key="3">
    <source>
        <dbReference type="Proteomes" id="UP001283361"/>
    </source>
</evidence>
<evidence type="ECO:0000256" key="1">
    <source>
        <dbReference type="SAM" id="MobiDB-lite"/>
    </source>
</evidence>
<evidence type="ECO:0000313" key="2">
    <source>
        <dbReference type="EMBL" id="KAK3768709.1"/>
    </source>
</evidence>
<feature type="compositionally biased region" description="Polar residues" evidence="1">
    <location>
        <begin position="1"/>
        <end position="16"/>
    </location>
</feature>
<accession>A0AAE0ZG01</accession>
<reference evidence="2" key="1">
    <citation type="journal article" date="2023" name="G3 (Bethesda)">
        <title>A reference genome for the long-term kleptoplast-retaining sea slug Elysia crispata morphotype clarki.</title>
        <authorList>
            <person name="Eastman K.E."/>
            <person name="Pendleton A.L."/>
            <person name="Shaikh M.A."/>
            <person name="Suttiyut T."/>
            <person name="Ogas R."/>
            <person name="Tomko P."/>
            <person name="Gavelis G."/>
            <person name="Widhalm J.R."/>
            <person name="Wisecaver J.H."/>
        </authorList>
    </citation>
    <scope>NUCLEOTIDE SEQUENCE</scope>
    <source>
        <strain evidence="2">ECLA1</strain>
    </source>
</reference>
<feature type="compositionally biased region" description="Basic and acidic residues" evidence="1">
    <location>
        <begin position="43"/>
        <end position="57"/>
    </location>
</feature>
<comment type="caution">
    <text evidence="2">The sequence shown here is derived from an EMBL/GenBank/DDBJ whole genome shotgun (WGS) entry which is preliminary data.</text>
</comment>
<protein>
    <submittedName>
        <fullName evidence="2">Uncharacterized protein</fullName>
    </submittedName>
</protein>
<keyword evidence="3" id="KW-1185">Reference proteome</keyword>
<name>A0AAE0ZG01_9GAST</name>
<dbReference type="AlphaFoldDB" id="A0AAE0ZG01"/>
<feature type="region of interest" description="Disordered" evidence="1">
    <location>
        <begin position="1"/>
        <end position="68"/>
    </location>
</feature>
<organism evidence="2 3">
    <name type="scientific">Elysia crispata</name>
    <name type="common">lettuce slug</name>
    <dbReference type="NCBI Taxonomy" id="231223"/>
    <lineage>
        <taxon>Eukaryota</taxon>
        <taxon>Metazoa</taxon>
        <taxon>Spiralia</taxon>
        <taxon>Lophotrochozoa</taxon>
        <taxon>Mollusca</taxon>
        <taxon>Gastropoda</taxon>
        <taxon>Heterobranchia</taxon>
        <taxon>Euthyneura</taxon>
        <taxon>Panpulmonata</taxon>
        <taxon>Sacoglossa</taxon>
        <taxon>Placobranchoidea</taxon>
        <taxon>Plakobranchidae</taxon>
        <taxon>Elysia</taxon>
    </lineage>
</organism>